<dbReference type="EMBL" id="JABAFX010000005">
    <property type="protein sequence ID" value="NME56564.1"/>
    <property type="molecule type" value="Genomic_DNA"/>
</dbReference>
<accession>A0A415N1K4</accession>
<evidence type="ECO:0000313" key="7">
    <source>
        <dbReference type="EMBL" id="RHK63149.1"/>
    </source>
</evidence>
<evidence type="ECO:0000313" key="6">
    <source>
        <dbReference type="EMBL" id="NME56564.1"/>
    </source>
</evidence>
<evidence type="ECO:0000313" key="11">
    <source>
        <dbReference type="Proteomes" id="UP000284152"/>
    </source>
</evidence>
<evidence type="ECO:0000256" key="4">
    <source>
        <dbReference type="PROSITE-ProRule" id="PRU00169"/>
    </source>
</evidence>
<evidence type="ECO:0000259" key="5">
    <source>
        <dbReference type="PROSITE" id="PS50110"/>
    </source>
</evidence>
<dbReference type="PANTHER" id="PTHR45339">
    <property type="entry name" value="HYBRID SIGNAL TRANSDUCTION HISTIDINE KINASE J"/>
    <property type="match status" value="1"/>
</dbReference>
<name>A0A415N1K4_9FIRM</name>
<comment type="function">
    <text evidence="3">May play the central regulatory role in sporulation. It may be an element of the effector pathway responsible for the activation of sporulation genes in response to nutritional stress. Spo0A may act in concert with spo0H (a sigma factor) to control the expression of some genes that are critical to the sporulation process.</text>
</comment>
<dbReference type="EMBL" id="QRQQ01000002">
    <property type="protein sequence ID" value="RHN18484.1"/>
    <property type="molecule type" value="Genomic_DNA"/>
</dbReference>
<gene>
    <name evidence="7" type="ORF">DW054_08760</name>
    <name evidence="9" type="ORF">DWZ24_03885</name>
    <name evidence="8" type="ORF">DWZ98_06310</name>
    <name evidence="6" type="ORF">HF855_03745</name>
</gene>
<dbReference type="Proteomes" id="UP000580130">
    <property type="component" value="Unassembled WGS sequence"/>
</dbReference>
<evidence type="ECO:0000256" key="2">
    <source>
        <dbReference type="ARBA" id="ARBA00022553"/>
    </source>
</evidence>
<protein>
    <recommendedName>
        <fullName evidence="1">Stage 0 sporulation protein A homolog</fullName>
    </recommendedName>
</protein>
<dbReference type="Gene3D" id="3.40.50.2300">
    <property type="match status" value="1"/>
</dbReference>
<evidence type="ECO:0000313" key="9">
    <source>
        <dbReference type="EMBL" id="RHN18484.1"/>
    </source>
</evidence>
<dbReference type="PROSITE" id="PS50110">
    <property type="entry name" value="RESPONSE_REGULATORY"/>
    <property type="match status" value="1"/>
</dbReference>
<comment type="caution">
    <text evidence="8">The sequence shown here is derived from an EMBL/GenBank/DDBJ whole genome shotgun (WGS) entry which is preliminary data.</text>
</comment>
<evidence type="ECO:0000313" key="10">
    <source>
        <dbReference type="Proteomes" id="UP000283325"/>
    </source>
</evidence>
<dbReference type="EMBL" id="QRPD01000004">
    <property type="protein sequence ID" value="RHL88778.1"/>
    <property type="molecule type" value="Genomic_DNA"/>
</dbReference>
<dbReference type="Proteomes" id="UP000284152">
    <property type="component" value="Unassembled WGS sequence"/>
</dbReference>
<feature type="domain" description="Response regulatory" evidence="5">
    <location>
        <begin position="1"/>
        <end position="67"/>
    </location>
</feature>
<dbReference type="Proteomes" id="UP000285652">
    <property type="component" value="Unassembled WGS sequence"/>
</dbReference>
<reference evidence="10 11" key="1">
    <citation type="submission" date="2018-08" db="EMBL/GenBank/DDBJ databases">
        <title>A genome reference for cultivated species of the human gut microbiota.</title>
        <authorList>
            <person name="Zou Y."/>
            <person name="Xue W."/>
            <person name="Luo G."/>
        </authorList>
    </citation>
    <scope>NUCLEOTIDE SEQUENCE [LARGE SCALE GENOMIC DNA]</scope>
    <source>
        <strain evidence="9 12">AF31-13BH</strain>
        <strain evidence="8 10">AF36-1BH</strain>
        <strain evidence="7 11">AF42-21</strain>
    </source>
</reference>
<keyword evidence="2" id="KW-0597">Phosphoprotein</keyword>
<dbReference type="SUPFAM" id="SSF52172">
    <property type="entry name" value="CheY-like"/>
    <property type="match status" value="1"/>
</dbReference>
<comment type="caution">
    <text evidence="4">Lacks conserved residue(s) required for the propagation of feature annotation.</text>
</comment>
<dbReference type="EMBL" id="QRNS01000012">
    <property type="protein sequence ID" value="RHK63149.1"/>
    <property type="molecule type" value="Genomic_DNA"/>
</dbReference>
<evidence type="ECO:0000313" key="12">
    <source>
        <dbReference type="Proteomes" id="UP000285652"/>
    </source>
</evidence>
<dbReference type="GO" id="GO:0000160">
    <property type="term" value="P:phosphorelay signal transduction system"/>
    <property type="evidence" value="ECO:0007669"/>
    <property type="project" value="InterPro"/>
</dbReference>
<dbReference type="Pfam" id="PF00072">
    <property type="entry name" value="Response_reg"/>
    <property type="match status" value="1"/>
</dbReference>
<dbReference type="CDD" id="cd17546">
    <property type="entry name" value="REC_hyHK_CKI1_RcsC-like"/>
    <property type="match status" value="1"/>
</dbReference>
<dbReference type="AlphaFoldDB" id="A0A415N1K4"/>
<sequence>MPVMDGYMATKKIRSLEDSDLANIPIIALSANAFEEDRKASTDAGMNGHLAKPVNVSELLKMLCKLL</sequence>
<evidence type="ECO:0000256" key="3">
    <source>
        <dbReference type="ARBA" id="ARBA00024867"/>
    </source>
</evidence>
<organism evidence="8 10">
    <name type="scientific">Dorea formicigenerans</name>
    <dbReference type="NCBI Taxonomy" id="39486"/>
    <lineage>
        <taxon>Bacteria</taxon>
        <taxon>Bacillati</taxon>
        <taxon>Bacillota</taxon>
        <taxon>Clostridia</taxon>
        <taxon>Lachnospirales</taxon>
        <taxon>Lachnospiraceae</taxon>
        <taxon>Dorea</taxon>
    </lineage>
</organism>
<proteinExistence type="predicted"/>
<dbReference type="PANTHER" id="PTHR45339:SF3">
    <property type="entry name" value="HISTIDINE KINASE"/>
    <property type="match status" value="1"/>
</dbReference>
<evidence type="ECO:0000313" key="13">
    <source>
        <dbReference type="Proteomes" id="UP000580130"/>
    </source>
</evidence>
<evidence type="ECO:0000256" key="1">
    <source>
        <dbReference type="ARBA" id="ARBA00018672"/>
    </source>
</evidence>
<dbReference type="InterPro" id="IPR011006">
    <property type="entry name" value="CheY-like_superfamily"/>
</dbReference>
<reference evidence="6 13" key="2">
    <citation type="submission" date="2020-04" db="EMBL/GenBank/DDBJ databases">
        <authorList>
            <person name="Hitch T.C.A."/>
            <person name="Wylensek D."/>
            <person name="Clavel T."/>
        </authorList>
    </citation>
    <scope>NUCLEOTIDE SEQUENCE [LARGE SCALE GENOMIC DNA]</scope>
    <source>
        <strain evidence="6 13">BSM-383-APC-5F</strain>
    </source>
</reference>
<dbReference type="InterPro" id="IPR001789">
    <property type="entry name" value="Sig_transdc_resp-reg_receiver"/>
</dbReference>
<evidence type="ECO:0000313" key="8">
    <source>
        <dbReference type="EMBL" id="RHL88778.1"/>
    </source>
</evidence>
<dbReference type="Proteomes" id="UP000283325">
    <property type="component" value="Unassembled WGS sequence"/>
</dbReference>